<keyword evidence="9" id="KW-1185">Reference proteome</keyword>
<evidence type="ECO:0000256" key="6">
    <source>
        <dbReference type="PIRSR" id="PIRSR602640-2"/>
    </source>
</evidence>
<dbReference type="Gene3D" id="2.120.10.30">
    <property type="entry name" value="TolB, C-terminal domain"/>
    <property type="match status" value="1"/>
</dbReference>
<proteinExistence type="inferred from homology"/>
<feature type="signal peptide" evidence="7">
    <location>
        <begin position="1"/>
        <end position="25"/>
    </location>
</feature>
<dbReference type="GO" id="GO:0004064">
    <property type="term" value="F:arylesterase activity"/>
    <property type="evidence" value="ECO:0007669"/>
    <property type="project" value="InterPro"/>
</dbReference>
<feature type="binding site" evidence="6">
    <location>
        <position position="134"/>
    </location>
    <ligand>
        <name>Ca(2+)</name>
        <dbReference type="ChEBI" id="CHEBI:29108"/>
        <label>1</label>
        <note>catalytic</note>
    </ligand>
</feature>
<evidence type="ECO:0000256" key="1">
    <source>
        <dbReference type="ARBA" id="ARBA00008595"/>
    </source>
</evidence>
<dbReference type="InterPro" id="IPR002640">
    <property type="entry name" value="Arylesterase"/>
</dbReference>
<feature type="binding site" evidence="6">
    <location>
        <position position="63"/>
    </location>
    <ligand>
        <name>Ca(2+)</name>
        <dbReference type="ChEBI" id="CHEBI:29108"/>
        <label>1</label>
        <note>catalytic</note>
    </ligand>
</feature>
<evidence type="ECO:0000256" key="4">
    <source>
        <dbReference type="ARBA" id="ARBA00023180"/>
    </source>
</evidence>
<feature type="binding site" evidence="6">
    <location>
        <position position="326"/>
    </location>
    <ligand>
        <name>Ca(2+)</name>
        <dbReference type="ChEBI" id="CHEBI:29108"/>
        <label>1</label>
        <note>catalytic</note>
    </ligand>
</feature>
<comment type="caution">
    <text evidence="8">The sequence shown here is derived from an EMBL/GenBank/DDBJ whole genome shotgun (WGS) entry which is preliminary data.</text>
</comment>
<dbReference type="InterPro" id="IPR011042">
    <property type="entry name" value="6-blade_b-propeller_TolB-like"/>
</dbReference>
<name>A0A166PTE7_9HYPO</name>
<evidence type="ECO:0000256" key="2">
    <source>
        <dbReference type="ARBA" id="ARBA00022801"/>
    </source>
</evidence>
<comment type="cofactor">
    <cofactor evidence="6">
        <name>Ca(2+)</name>
        <dbReference type="ChEBI" id="CHEBI:29108"/>
    </cofactor>
    <text evidence="6">Binds 2 calcium ions per subunit.</text>
</comment>
<dbReference type="PANTHER" id="PTHR11799">
    <property type="entry name" value="PARAOXONASE"/>
    <property type="match status" value="1"/>
</dbReference>
<dbReference type="InterPro" id="IPR051288">
    <property type="entry name" value="Serum_paraoxonase/arylesterase"/>
</dbReference>
<dbReference type="AlphaFoldDB" id="A0A166PTE7"/>
<gene>
    <name evidence="8" type="ORF">AAL_02471</name>
</gene>
<keyword evidence="6" id="KW-0106">Calcium</keyword>
<dbReference type="SUPFAM" id="SSF63829">
    <property type="entry name" value="Calcium-dependent phosphotriesterase"/>
    <property type="match status" value="1"/>
</dbReference>
<feature type="active site" description="Proton acceptor" evidence="5">
    <location>
        <position position="132"/>
    </location>
</feature>
<comment type="similarity">
    <text evidence="1">Belongs to the paraoxonase family.</text>
</comment>
<organism evidence="8 9">
    <name type="scientific">Moelleriella libera RCEF 2490</name>
    <dbReference type="NCBI Taxonomy" id="1081109"/>
    <lineage>
        <taxon>Eukaryota</taxon>
        <taxon>Fungi</taxon>
        <taxon>Dikarya</taxon>
        <taxon>Ascomycota</taxon>
        <taxon>Pezizomycotina</taxon>
        <taxon>Sordariomycetes</taxon>
        <taxon>Hypocreomycetidae</taxon>
        <taxon>Hypocreales</taxon>
        <taxon>Clavicipitaceae</taxon>
        <taxon>Moelleriella</taxon>
    </lineage>
</organism>
<keyword evidence="6" id="KW-0479">Metal-binding</keyword>
<evidence type="ECO:0000256" key="7">
    <source>
        <dbReference type="SAM" id="SignalP"/>
    </source>
</evidence>
<feature type="chain" id="PRO_5007878413" evidence="7">
    <location>
        <begin position="26"/>
        <end position="443"/>
    </location>
</feature>
<evidence type="ECO:0000256" key="3">
    <source>
        <dbReference type="ARBA" id="ARBA00023157"/>
    </source>
</evidence>
<reference evidence="8 9" key="1">
    <citation type="journal article" date="2016" name="Genome Biol. Evol.">
        <title>Divergent and convergent evolution of fungal pathogenicity.</title>
        <authorList>
            <person name="Shang Y."/>
            <person name="Xiao G."/>
            <person name="Zheng P."/>
            <person name="Cen K."/>
            <person name="Zhan S."/>
            <person name="Wang C."/>
        </authorList>
    </citation>
    <scope>NUCLEOTIDE SEQUENCE [LARGE SCALE GENOMIC DNA]</scope>
    <source>
        <strain evidence="8 9">RCEF 2490</strain>
    </source>
</reference>
<evidence type="ECO:0000313" key="8">
    <source>
        <dbReference type="EMBL" id="KZZ98920.1"/>
    </source>
</evidence>
<keyword evidence="3" id="KW-1015">Disulfide bond</keyword>
<dbReference type="EMBL" id="AZGY01000004">
    <property type="protein sequence ID" value="KZZ98920.1"/>
    <property type="molecule type" value="Genomic_DNA"/>
</dbReference>
<feature type="binding site" evidence="6">
    <location>
        <position position="203"/>
    </location>
    <ligand>
        <name>Ca(2+)</name>
        <dbReference type="ChEBI" id="CHEBI:29108"/>
        <label>1</label>
        <note>catalytic</note>
    </ligand>
</feature>
<evidence type="ECO:0000313" key="9">
    <source>
        <dbReference type="Proteomes" id="UP000078544"/>
    </source>
</evidence>
<keyword evidence="4" id="KW-0325">Glycoprotein</keyword>
<evidence type="ECO:0000256" key="5">
    <source>
        <dbReference type="PIRSR" id="PIRSR602640-1"/>
    </source>
</evidence>
<keyword evidence="7" id="KW-0732">Signal</keyword>
<feature type="binding site" evidence="6">
    <location>
        <position position="274"/>
    </location>
    <ligand>
        <name>Ca(2+)</name>
        <dbReference type="ChEBI" id="CHEBI:29108"/>
        <label>1</label>
        <note>catalytic</note>
    </ligand>
</feature>
<accession>A0A166PTE7</accession>
<dbReference type="OrthoDB" id="5307922at2759"/>
<dbReference type="Pfam" id="PF01731">
    <property type="entry name" value="Arylesterase"/>
    <property type="match status" value="1"/>
</dbReference>
<dbReference type="PANTHER" id="PTHR11799:SF12">
    <property type="entry name" value="PARAOXONASE-RELATED"/>
    <property type="match status" value="1"/>
</dbReference>
<protein>
    <submittedName>
        <fullName evidence="8">Serum paraoxonase/arylesterase family protein</fullName>
    </submittedName>
</protein>
<feature type="binding site" evidence="6">
    <location>
        <position position="325"/>
    </location>
    <ligand>
        <name>Ca(2+)</name>
        <dbReference type="ChEBI" id="CHEBI:29108"/>
        <label>1</label>
        <note>catalytic</note>
    </ligand>
</feature>
<dbReference type="GO" id="GO:0046872">
    <property type="term" value="F:metal ion binding"/>
    <property type="evidence" value="ECO:0007669"/>
    <property type="project" value="UniProtKB-KW"/>
</dbReference>
<dbReference type="Proteomes" id="UP000078544">
    <property type="component" value="Unassembled WGS sequence"/>
</dbReference>
<feature type="binding site" evidence="6">
    <location>
        <position position="204"/>
    </location>
    <ligand>
        <name>Ca(2+)</name>
        <dbReference type="ChEBI" id="CHEBI:29108"/>
        <label>1</label>
        <note>catalytic</note>
    </ligand>
</feature>
<keyword evidence="2" id="KW-0378">Hydrolase</keyword>
<sequence length="443" mass="47970">MARGGPLTSSAAVLLFAALAALLYTAELPRAVVVWGIWRPRAKTAISNAADFRVIADTVHCEDVQYHESSNLLFTACEGTEATRFAWFPPLARFGDPTAALKAQGALEVVDPATMTAKRLKFTNFNGPFVTHGIDVLDDPDKPTGEAVYIFAVNHVPSPAYAEDKNTKEHKARSIIEVFYYVIGGDSVEHVRSVWHPLIKTPNDVLALSPTSFFVSNDHYFRQGLLRSVEMLYFGAKWTDVVHVNFDELADGAFRNDDHLVTASVAVGGIHNTNGLAFGRTHTEVVIAGSESGRLHLGQVSQTEDSKGHRSIFVTDTIDFDSVLDNPGWFHDPFAGHGRGDASGLLVPGLPKALDLLSAIRDPQGSCGSIVWIARPVASNGTEGSSDAWEKKVLFEDDSSRLRTASAAALVAIDPQKEGGKKKAWLFVTGFLAKSMIAVKVDL</sequence>